<evidence type="ECO:0000313" key="5">
    <source>
        <dbReference type="EnsemblPlants" id="TraesCS5D02G462700.1"/>
    </source>
</evidence>
<keyword evidence="6" id="KW-1185">Reference proteome</keyword>
<protein>
    <recommendedName>
        <fullName evidence="4">Serpin domain-containing protein</fullName>
    </recommendedName>
</protein>
<comment type="similarity">
    <text evidence="1 2">Belongs to the serpin family.</text>
</comment>
<dbReference type="InterPro" id="IPR042178">
    <property type="entry name" value="Serpin_sf_1"/>
</dbReference>
<dbReference type="Gramene" id="TraesCS5D02G462700.1">
    <property type="protein sequence ID" value="TraesCS5D02G462700.1"/>
    <property type="gene ID" value="TraesCS5D02G462700"/>
</dbReference>
<dbReference type="SMART" id="SM00093">
    <property type="entry name" value="SERPIN"/>
    <property type="match status" value="1"/>
</dbReference>
<dbReference type="PANTHER" id="PTHR11461:SF380">
    <property type="entry name" value="SERPIN DOMAIN-CONTAINING PROTEIN"/>
    <property type="match status" value="1"/>
</dbReference>
<name>A0A3B6N1C3_WHEAT</name>
<dbReference type="SMR" id="A0A3B6N1C3"/>
<dbReference type="InterPro" id="IPR023796">
    <property type="entry name" value="Serpin_dom"/>
</dbReference>
<dbReference type="EnsemblPlants" id="TraesCS5D02G462700.1">
    <property type="protein sequence ID" value="TraesCS5D02G462700.1"/>
    <property type="gene ID" value="TraesCS5D02G462700"/>
</dbReference>
<evidence type="ECO:0000256" key="1">
    <source>
        <dbReference type="ARBA" id="ARBA00009500"/>
    </source>
</evidence>
<dbReference type="CDD" id="cd02043">
    <property type="entry name" value="serpinP_plants"/>
    <property type="match status" value="1"/>
</dbReference>
<feature type="region of interest" description="Disordered" evidence="3">
    <location>
        <begin position="1"/>
        <end position="56"/>
    </location>
</feature>
<proteinExistence type="inferred from homology"/>
<evidence type="ECO:0000313" key="6">
    <source>
        <dbReference type="Proteomes" id="UP000019116"/>
    </source>
</evidence>
<dbReference type="Gene3D" id="3.30.497.10">
    <property type="entry name" value="Antithrombin, subunit I, domain 2"/>
    <property type="match status" value="1"/>
</dbReference>
<dbReference type="Pfam" id="PF00079">
    <property type="entry name" value="Serpin"/>
    <property type="match status" value="1"/>
</dbReference>
<dbReference type="GO" id="GO:0004867">
    <property type="term" value="F:serine-type endopeptidase inhibitor activity"/>
    <property type="evidence" value="ECO:0007669"/>
    <property type="project" value="InterPro"/>
</dbReference>
<reference evidence="5" key="1">
    <citation type="submission" date="2018-08" db="EMBL/GenBank/DDBJ databases">
        <authorList>
            <person name="Rossello M."/>
        </authorList>
    </citation>
    <scope>NUCLEOTIDE SEQUENCE [LARGE SCALE GENOMIC DNA]</scope>
    <source>
        <strain evidence="5">cv. Chinese Spring</strain>
    </source>
</reference>
<evidence type="ECO:0000256" key="3">
    <source>
        <dbReference type="SAM" id="MobiDB-lite"/>
    </source>
</evidence>
<dbReference type="OrthoDB" id="664427at2759"/>
<accession>A0A3B6N1C3</accession>
<evidence type="ECO:0000256" key="2">
    <source>
        <dbReference type="RuleBase" id="RU000411"/>
    </source>
</evidence>
<dbReference type="STRING" id="4565.A0A3B6N1C3"/>
<organism evidence="5">
    <name type="scientific">Triticum aestivum</name>
    <name type="common">Wheat</name>
    <dbReference type="NCBI Taxonomy" id="4565"/>
    <lineage>
        <taxon>Eukaryota</taxon>
        <taxon>Viridiplantae</taxon>
        <taxon>Streptophyta</taxon>
        <taxon>Embryophyta</taxon>
        <taxon>Tracheophyta</taxon>
        <taxon>Spermatophyta</taxon>
        <taxon>Magnoliopsida</taxon>
        <taxon>Liliopsida</taxon>
        <taxon>Poales</taxon>
        <taxon>Poaceae</taxon>
        <taxon>BOP clade</taxon>
        <taxon>Pooideae</taxon>
        <taxon>Triticodae</taxon>
        <taxon>Triticeae</taxon>
        <taxon>Triticinae</taxon>
        <taxon>Triticum</taxon>
    </lineage>
</organism>
<dbReference type="AlphaFoldDB" id="A0A3B6N1C3"/>
<dbReference type="SUPFAM" id="SSF56574">
    <property type="entry name" value="Serpins"/>
    <property type="match status" value="1"/>
</dbReference>
<dbReference type="Gene3D" id="2.30.39.10">
    <property type="entry name" value="Alpha-1-antitrypsin, domain 1"/>
    <property type="match status" value="1"/>
</dbReference>
<dbReference type="OMA" id="MGTHKLE"/>
<dbReference type="PANTHER" id="PTHR11461">
    <property type="entry name" value="SERINE PROTEASE INHIBITOR, SERPIN"/>
    <property type="match status" value="1"/>
</dbReference>
<dbReference type="InterPro" id="IPR036186">
    <property type="entry name" value="Serpin_sf"/>
</dbReference>
<dbReference type="GO" id="GO:0005615">
    <property type="term" value="C:extracellular space"/>
    <property type="evidence" value="ECO:0000318"/>
    <property type="project" value="GO_Central"/>
</dbReference>
<dbReference type="InterPro" id="IPR000215">
    <property type="entry name" value="Serpin_fam"/>
</dbReference>
<dbReference type="Gramene" id="TraesCS5D03G1024700.1">
    <property type="protein sequence ID" value="TraesCS5D03G1024700.1.CDS"/>
    <property type="gene ID" value="TraesCS5D03G1024700"/>
</dbReference>
<reference evidence="5" key="2">
    <citation type="submission" date="2018-10" db="UniProtKB">
        <authorList>
            <consortium name="EnsemblPlants"/>
        </authorList>
    </citation>
    <scope>IDENTIFICATION</scope>
</reference>
<evidence type="ECO:0000259" key="4">
    <source>
        <dbReference type="SMART" id="SM00093"/>
    </source>
</evidence>
<sequence>MKPRSKKSAALMDPATTMARPRQKSRQSGSGLARPRKKSRQSGSARVGQPKQRDALKEQMLPARGYELPVTKNPSVQFDVVGPTGHPGSSSLAALAVGLARRLADGSADDNLVFSPLSIYTALALLAAGARDATLDEILGVLGARSRSELENFVSHMAADALQDRSASGGPCIAFACGIWSDLTRRLKPAFREAVVGTYKAEASTVDFRGAPEAARKQINAWAAQVTRNLIDSVLPAGSISRATQVVLGNAMYFKGKWQDQPFDKRYTAHKPFHRLDHSQVDVPFMQSWKSQFVAVHDGFKFSMCIFLPDAHDGLLGLLDTIASRHGFLQDHLPRQRIALGEFRVPKFKLSFHSSVVAILKKLGLALPFCLEGDLSDMVEDDGSGLPIVVEDVIHKAVVEVNEEGTEAAAATMVRKGIGCAPRGRRPPPPEVDFIADHPFAYYMVEEATGAVVFAGHVLDPSKE</sequence>
<dbReference type="Proteomes" id="UP000019116">
    <property type="component" value="Chromosome 5D"/>
</dbReference>
<dbReference type="InterPro" id="IPR042185">
    <property type="entry name" value="Serpin_sf_2"/>
</dbReference>
<feature type="domain" description="Serpin" evidence="4">
    <location>
        <begin position="97"/>
        <end position="461"/>
    </location>
</feature>